<keyword evidence="2" id="KW-1185">Reference proteome</keyword>
<dbReference type="Proteomes" id="UP000006697">
    <property type="component" value="Chromosome"/>
</dbReference>
<proteinExistence type="predicted"/>
<accession>A4G676</accession>
<organism evidence="1 2">
    <name type="scientific">Herminiimonas arsenicoxydans</name>
    <dbReference type="NCBI Taxonomy" id="204773"/>
    <lineage>
        <taxon>Bacteria</taxon>
        <taxon>Pseudomonadati</taxon>
        <taxon>Pseudomonadota</taxon>
        <taxon>Betaproteobacteria</taxon>
        <taxon>Burkholderiales</taxon>
        <taxon>Oxalobacteraceae</taxon>
        <taxon>Herminiimonas</taxon>
    </lineage>
</organism>
<sequence>MKIKKKQPEFFTSSEKKLKRFMQKFSLFLRDKLVDRLTFSMKIYRRGVSEPTTFSIQSERNVDGNWNKFSLGDQKSGAPQSRETLKEQLASIKERVRKYIVDNAMEVGWTECEALIKEKLKSGLSAEDIEYQIELPIYAIAAYGYEAHFYAPIMATTYAIEGAEAFAKNDLYRLSHCVDRGLHWSNPDMFVPNPKDRFTERASEGGNGKARRYELIKDNVAELLMKRAPVEGWASTSAAIKTIVDELIDCHFSFVEECGLTPENLPRSIGEWIQVDPKRFPHRIKFDI</sequence>
<dbReference type="AlphaFoldDB" id="A4G676"/>
<dbReference type="KEGG" id="har:HEAR1860"/>
<dbReference type="EMBL" id="CU207211">
    <property type="protein sequence ID" value="CAL62013.1"/>
    <property type="molecule type" value="Genomic_DNA"/>
</dbReference>
<dbReference type="eggNOG" id="ENOG5033UU3">
    <property type="taxonomic scope" value="Bacteria"/>
</dbReference>
<evidence type="ECO:0000313" key="2">
    <source>
        <dbReference type="Proteomes" id="UP000006697"/>
    </source>
</evidence>
<evidence type="ECO:0000313" key="1">
    <source>
        <dbReference type="EMBL" id="CAL62013.1"/>
    </source>
</evidence>
<dbReference type="STRING" id="204773.HEAR1860"/>
<protein>
    <submittedName>
        <fullName evidence="1">Uncharacterized protein</fullName>
    </submittedName>
</protein>
<gene>
    <name evidence="1" type="ordered locus">HEAR1860</name>
</gene>
<dbReference type="OrthoDB" id="9035587at2"/>
<name>A4G676_HERAR</name>
<reference evidence="1 2" key="1">
    <citation type="journal article" date="2007" name="PLoS Genet.">
        <title>A tale of two oxidation states: bacterial colonization of arsenic-rich environments.</title>
        <authorList>
            <person name="Muller D."/>
            <person name="Medigue C."/>
            <person name="Koechler S."/>
            <person name="Barbe V."/>
            <person name="Barakat M."/>
            <person name="Talla E."/>
            <person name="Bonnefoy V."/>
            <person name="Krin E."/>
            <person name="Arsene-Ploetze F."/>
            <person name="Carapito C."/>
            <person name="Chandler M."/>
            <person name="Cournoyer B."/>
            <person name="Cruveiller S."/>
            <person name="Dossat C."/>
            <person name="Duval S."/>
            <person name="Heymann M."/>
            <person name="Leize E."/>
            <person name="Lieutaud A."/>
            <person name="Lievremont D."/>
            <person name="Makita Y."/>
            <person name="Mangenot S."/>
            <person name="Nitschke W."/>
            <person name="Ortet P."/>
            <person name="Perdrial N."/>
            <person name="Schoepp B."/>
            <person name="Siguier N."/>
            <person name="Simeonova D.D."/>
            <person name="Rouy Z."/>
            <person name="Segurens B."/>
            <person name="Turlin E."/>
            <person name="Vallenet D."/>
            <person name="Van Dorsselaer A."/>
            <person name="Weiss S."/>
            <person name="Weissenbach J."/>
            <person name="Lett M.C."/>
            <person name="Danchin A."/>
            <person name="Bertin P.N."/>
        </authorList>
    </citation>
    <scope>NUCLEOTIDE SEQUENCE [LARGE SCALE GENOMIC DNA]</scope>
    <source>
        <strain evidence="2">ULPAs1</strain>
    </source>
</reference>
<dbReference type="HOGENOM" id="CLU_965667_0_0_4"/>